<evidence type="ECO:0000256" key="1">
    <source>
        <dbReference type="SAM" id="MobiDB-lite"/>
    </source>
</evidence>
<dbReference type="EMBL" id="CBTN010000056">
    <property type="protein sequence ID" value="CDH58418.1"/>
    <property type="molecule type" value="Genomic_DNA"/>
</dbReference>
<feature type="domain" description="F-box" evidence="2">
    <location>
        <begin position="1"/>
        <end position="49"/>
    </location>
</feature>
<dbReference type="InterPro" id="IPR036047">
    <property type="entry name" value="F-box-like_dom_sf"/>
</dbReference>
<name>A0A068S7R8_9FUNG</name>
<evidence type="ECO:0000313" key="4">
    <source>
        <dbReference type="Proteomes" id="UP000027586"/>
    </source>
</evidence>
<feature type="region of interest" description="Disordered" evidence="1">
    <location>
        <begin position="240"/>
        <end position="259"/>
    </location>
</feature>
<comment type="caution">
    <text evidence="3">The sequence shown here is derived from an EMBL/GenBank/DDBJ whole genome shotgun (WGS) entry which is preliminary data.</text>
</comment>
<dbReference type="AlphaFoldDB" id="A0A068S7R8"/>
<dbReference type="PROSITE" id="PS50181">
    <property type="entry name" value="FBOX"/>
    <property type="match status" value="1"/>
</dbReference>
<dbReference type="SUPFAM" id="SSF81383">
    <property type="entry name" value="F-box domain"/>
    <property type="match status" value="1"/>
</dbReference>
<evidence type="ECO:0000259" key="2">
    <source>
        <dbReference type="PROSITE" id="PS50181"/>
    </source>
</evidence>
<keyword evidence="4" id="KW-1185">Reference proteome</keyword>
<gene>
    <name evidence="3" type="ORF">LCOR_09279.1</name>
</gene>
<sequence length="348" mass="38502">MMLCNLPSEVMLQILHHVSDANHADLIPIASTCRRMRTLVADWTVWSGSITIVMDSSSPYCTSHLHQAIATAAAGDDFFSSSLRAAPRATHVNLAIENPNACTQLPDLLHWLLTSGDMKSLALYTPASTHEAIIQNAFQPRLLMDGSSDSTTENSSPSSSCIESITLRDPLLSDAILLDHQPIMPLAASSTHNHDLIQWLAQSQKGLIHLDMPSLPIDWFIEYGGNACFEKLQTLTITVTHGGNDDDDEEQQQQQQEHGLDGRVLKQIFPCLKELTIHLPCADKFSLLLPLLSDKQLYPWIESITVICPDDDRLRKRLPQEDVEALLGSLKGVSRINAGWDMVVLDDI</sequence>
<dbReference type="InterPro" id="IPR001810">
    <property type="entry name" value="F-box_dom"/>
</dbReference>
<proteinExistence type="predicted"/>
<evidence type="ECO:0000313" key="3">
    <source>
        <dbReference type="EMBL" id="CDH58418.1"/>
    </source>
</evidence>
<protein>
    <recommendedName>
        <fullName evidence="2">F-box domain-containing protein</fullName>
    </recommendedName>
</protein>
<accession>A0A068S7R8</accession>
<reference evidence="3" key="1">
    <citation type="submission" date="2013-08" db="EMBL/GenBank/DDBJ databases">
        <title>Gene expansion shapes genome architecture in the human pathogen Lichtheimia corymbifera: an evolutionary genomics analysis in the ancient terrestrial Mucorales (Mucoromycotina).</title>
        <authorList>
            <person name="Schwartze V.U."/>
            <person name="Winter S."/>
            <person name="Shelest E."/>
            <person name="Marcet-Houben M."/>
            <person name="Horn F."/>
            <person name="Wehner S."/>
            <person name="Hoffmann K."/>
            <person name="Riege K."/>
            <person name="Sammeth M."/>
            <person name="Nowrousian M."/>
            <person name="Valiante V."/>
            <person name="Linde J."/>
            <person name="Jacobsen I.D."/>
            <person name="Marz M."/>
            <person name="Brakhage A.A."/>
            <person name="Gabaldon T."/>
            <person name="Bocker S."/>
            <person name="Voigt K."/>
        </authorList>
    </citation>
    <scope>NUCLEOTIDE SEQUENCE [LARGE SCALE GENOMIC DNA]</scope>
    <source>
        <strain evidence="3">FSU 9682</strain>
    </source>
</reference>
<dbReference type="OrthoDB" id="427974at2759"/>
<dbReference type="VEuPathDB" id="FungiDB:LCOR_09279.1"/>
<organism evidence="3 4">
    <name type="scientific">Lichtheimia corymbifera JMRC:FSU:9682</name>
    <dbReference type="NCBI Taxonomy" id="1263082"/>
    <lineage>
        <taxon>Eukaryota</taxon>
        <taxon>Fungi</taxon>
        <taxon>Fungi incertae sedis</taxon>
        <taxon>Mucoromycota</taxon>
        <taxon>Mucoromycotina</taxon>
        <taxon>Mucoromycetes</taxon>
        <taxon>Mucorales</taxon>
        <taxon>Lichtheimiaceae</taxon>
        <taxon>Lichtheimia</taxon>
    </lineage>
</organism>
<dbReference type="Gene3D" id="1.20.1280.50">
    <property type="match status" value="1"/>
</dbReference>
<dbReference type="Pfam" id="PF12937">
    <property type="entry name" value="F-box-like"/>
    <property type="match status" value="1"/>
</dbReference>
<dbReference type="Proteomes" id="UP000027586">
    <property type="component" value="Unassembled WGS sequence"/>
</dbReference>